<dbReference type="WBParaSite" id="MBELARI_LOCUS5215">
    <property type="protein sequence ID" value="MBELARI_LOCUS5215"/>
    <property type="gene ID" value="MBELARI_LOCUS5215"/>
</dbReference>
<dbReference type="Proteomes" id="UP000887575">
    <property type="component" value="Unassembled WGS sequence"/>
</dbReference>
<dbReference type="AlphaFoldDB" id="A0AAF3FH67"/>
<name>A0AAF3FH67_9BILA</name>
<organism evidence="1 2">
    <name type="scientific">Mesorhabditis belari</name>
    <dbReference type="NCBI Taxonomy" id="2138241"/>
    <lineage>
        <taxon>Eukaryota</taxon>
        <taxon>Metazoa</taxon>
        <taxon>Ecdysozoa</taxon>
        <taxon>Nematoda</taxon>
        <taxon>Chromadorea</taxon>
        <taxon>Rhabditida</taxon>
        <taxon>Rhabditina</taxon>
        <taxon>Rhabditomorpha</taxon>
        <taxon>Rhabditoidea</taxon>
        <taxon>Rhabditidae</taxon>
        <taxon>Mesorhabditinae</taxon>
        <taxon>Mesorhabditis</taxon>
    </lineage>
</organism>
<sequence>MKIHSKALEILYYHLIASSKEKKLAKLSFLLHFNPSGLRPSNFPKFTMTDLTEANKIINKLENQLREKKKVFEASGEVQKNLDALEKQTDYRMEKIRVLIDKSRHNWREQLDKLDDDEKIRLRRQESASTKHPISSLNSMNRLEFHMNAVGNKVNKVDKACKSLPVPMEHALFGLNEIAHVYNDANTKLDSMLQTIHTLKKMPEFYNSAPQPGGLHMKEDIDYALHVLEAFRTKMRISTSDYDHRVKEAANEPGFQLDVDETTPFSVVSEESLRKVAINKT</sequence>
<proteinExistence type="predicted"/>
<reference evidence="2" key="1">
    <citation type="submission" date="2024-02" db="UniProtKB">
        <authorList>
            <consortium name="WormBaseParasite"/>
        </authorList>
    </citation>
    <scope>IDENTIFICATION</scope>
</reference>
<keyword evidence="1" id="KW-1185">Reference proteome</keyword>
<accession>A0AAF3FH67</accession>
<protein>
    <submittedName>
        <fullName evidence="2">Uncharacterized protein</fullName>
    </submittedName>
</protein>
<evidence type="ECO:0000313" key="1">
    <source>
        <dbReference type="Proteomes" id="UP000887575"/>
    </source>
</evidence>
<evidence type="ECO:0000313" key="2">
    <source>
        <dbReference type="WBParaSite" id="MBELARI_LOCUS5215"/>
    </source>
</evidence>